<sequence>MVLFSRLALASHYGTTIDFLNPAALRCVRHASFIIMTNGLLTLITLRVNSLHGSKTLRVASLNVMLFRTEALTEASCHALCNALWPSFRPFCHTGARYTPEQKHGHLPRTET</sequence>
<evidence type="ECO:0000313" key="1">
    <source>
        <dbReference type="EMBL" id="KIM77692.1"/>
    </source>
</evidence>
<dbReference type="Proteomes" id="UP000054166">
    <property type="component" value="Unassembled WGS sequence"/>
</dbReference>
<dbReference type="EMBL" id="KN833022">
    <property type="protein sequence ID" value="KIM77692.1"/>
    <property type="molecule type" value="Genomic_DNA"/>
</dbReference>
<dbReference type="InParanoid" id="A0A0C3BK33"/>
<protein>
    <submittedName>
        <fullName evidence="1">Uncharacterized protein</fullName>
    </submittedName>
</protein>
<reference evidence="1 2" key="1">
    <citation type="submission" date="2014-04" db="EMBL/GenBank/DDBJ databases">
        <authorList>
            <consortium name="DOE Joint Genome Institute"/>
            <person name="Kuo A."/>
            <person name="Tarkka M."/>
            <person name="Buscot F."/>
            <person name="Kohler A."/>
            <person name="Nagy L.G."/>
            <person name="Floudas D."/>
            <person name="Copeland A."/>
            <person name="Barry K.W."/>
            <person name="Cichocki N."/>
            <person name="Veneault-Fourrey C."/>
            <person name="LaButti K."/>
            <person name="Lindquist E.A."/>
            <person name="Lipzen A."/>
            <person name="Lundell T."/>
            <person name="Morin E."/>
            <person name="Murat C."/>
            <person name="Sun H."/>
            <person name="Tunlid A."/>
            <person name="Henrissat B."/>
            <person name="Grigoriev I.V."/>
            <person name="Hibbett D.S."/>
            <person name="Martin F."/>
            <person name="Nordberg H.P."/>
            <person name="Cantor M.N."/>
            <person name="Hua S.X."/>
        </authorList>
    </citation>
    <scope>NUCLEOTIDE SEQUENCE [LARGE SCALE GENOMIC DNA]</scope>
    <source>
        <strain evidence="1 2">F 1598</strain>
    </source>
</reference>
<gene>
    <name evidence="1" type="ORF">PILCRDRAFT_825130</name>
</gene>
<evidence type="ECO:0000313" key="2">
    <source>
        <dbReference type="Proteomes" id="UP000054166"/>
    </source>
</evidence>
<reference evidence="2" key="2">
    <citation type="submission" date="2015-01" db="EMBL/GenBank/DDBJ databases">
        <title>Evolutionary Origins and Diversification of the Mycorrhizal Mutualists.</title>
        <authorList>
            <consortium name="DOE Joint Genome Institute"/>
            <consortium name="Mycorrhizal Genomics Consortium"/>
            <person name="Kohler A."/>
            <person name="Kuo A."/>
            <person name="Nagy L.G."/>
            <person name="Floudas D."/>
            <person name="Copeland A."/>
            <person name="Barry K.W."/>
            <person name="Cichocki N."/>
            <person name="Veneault-Fourrey C."/>
            <person name="LaButti K."/>
            <person name="Lindquist E.A."/>
            <person name="Lipzen A."/>
            <person name="Lundell T."/>
            <person name="Morin E."/>
            <person name="Murat C."/>
            <person name="Riley R."/>
            <person name="Ohm R."/>
            <person name="Sun H."/>
            <person name="Tunlid A."/>
            <person name="Henrissat B."/>
            <person name="Grigoriev I.V."/>
            <person name="Hibbett D.S."/>
            <person name="Martin F."/>
        </authorList>
    </citation>
    <scope>NUCLEOTIDE SEQUENCE [LARGE SCALE GENOMIC DNA]</scope>
    <source>
        <strain evidence="2">F 1598</strain>
    </source>
</reference>
<proteinExistence type="predicted"/>
<accession>A0A0C3BK33</accession>
<dbReference type="HOGENOM" id="CLU_2146820_0_0_1"/>
<keyword evidence="2" id="KW-1185">Reference proteome</keyword>
<name>A0A0C3BK33_PILCF</name>
<dbReference type="AlphaFoldDB" id="A0A0C3BK33"/>
<organism evidence="1 2">
    <name type="scientific">Piloderma croceum (strain F 1598)</name>
    <dbReference type="NCBI Taxonomy" id="765440"/>
    <lineage>
        <taxon>Eukaryota</taxon>
        <taxon>Fungi</taxon>
        <taxon>Dikarya</taxon>
        <taxon>Basidiomycota</taxon>
        <taxon>Agaricomycotina</taxon>
        <taxon>Agaricomycetes</taxon>
        <taxon>Agaricomycetidae</taxon>
        <taxon>Atheliales</taxon>
        <taxon>Atheliaceae</taxon>
        <taxon>Piloderma</taxon>
    </lineage>
</organism>